<evidence type="ECO:0000256" key="1">
    <source>
        <dbReference type="SAM" id="MobiDB-lite"/>
    </source>
</evidence>
<organism evidence="2 3">
    <name type="scientific">Pisolithus tinctorius Marx 270</name>
    <dbReference type="NCBI Taxonomy" id="870435"/>
    <lineage>
        <taxon>Eukaryota</taxon>
        <taxon>Fungi</taxon>
        <taxon>Dikarya</taxon>
        <taxon>Basidiomycota</taxon>
        <taxon>Agaricomycotina</taxon>
        <taxon>Agaricomycetes</taxon>
        <taxon>Agaricomycetidae</taxon>
        <taxon>Boletales</taxon>
        <taxon>Sclerodermatineae</taxon>
        <taxon>Pisolithaceae</taxon>
        <taxon>Pisolithus</taxon>
    </lineage>
</organism>
<dbReference type="EMBL" id="KN831950">
    <property type="protein sequence ID" value="KIO11044.1"/>
    <property type="molecule type" value="Genomic_DNA"/>
</dbReference>
<evidence type="ECO:0000313" key="3">
    <source>
        <dbReference type="Proteomes" id="UP000054217"/>
    </source>
</evidence>
<keyword evidence="3" id="KW-1185">Reference proteome</keyword>
<protein>
    <submittedName>
        <fullName evidence="2">Uncharacterized protein</fullName>
    </submittedName>
</protein>
<name>A0A0C3PR47_PISTI</name>
<feature type="region of interest" description="Disordered" evidence="1">
    <location>
        <begin position="1"/>
        <end position="21"/>
    </location>
</feature>
<evidence type="ECO:0000313" key="2">
    <source>
        <dbReference type="EMBL" id="KIO11044.1"/>
    </source>
</evidence>
<feature type="compositionally biased region" description="Basic and acidic residues" evidence="1">
    <location>
        <begin position="7"/>
        <end position="21"/>
    </location>
</feature>
<sequence length="156" mass="17467">MCPQEGLSERDERPEKREEWHRTVRATAAGPRGDLLTKMRIPPKPLRVPKHSWYPWKEWTYPQKREYLLNGWAPASDLGTNRGLTSSRTSLPKSERHGVITSEIHAGYRQAVLMVTSSTACLAGTVSADGRHHVECGKAPGAMLNGVPWGTRAWGR</sequence>
<dbReference type="Proteomes" id="UP000054217">
    <property type="component" value="Unassembled WGS sequence"/>
</dbReference>
<gene>
    <name evidence="2" type="ORF">M404DRAFT_994712</name>
</gene>
<dbReference type="InParanoid" id="A0A0C3PR47"/>
<dbReference type="HOGENOM" id="CLU_1687403_0_0_1"/>
<accession>A0A0C3PR47</accession>
<proteinExistence type="predicted"/>
<dbReference type="AlphaFoldDB" id="A0A0C3PR47"/>
<reference evidence="3" key="2">
    <citation type="submission" date="2015-01" db="EMBL/GenBank/DDBJ databases">
        <title>Evolutionary Origins and Diversification of the Mycorrhizal Mutualists.</title>
        <authorList>
            <consortium name="DOE Joint Genome Institute"/>
            <consortium name="Mycorrhizal Genomics Consortium"/>
            <person name="Kohler A."/>
            <person name="Kuo A."/>
            <person name="Nagy L.G."/>
            <person name="Floudas D."/>
            <person name="Copeland A."/>
            <person name="Barry K.W."/>
            <person name="Cichocki N."/>
            <person name="Veneault-Fourrey C."/>
            <person name="LaButti K."/>
            <person name="Lindquist E.A."/>
            <person name="Lipzen A."/>
            <person name="Lundell T."/>
            <person name="Morin E."/>
            <person name="Murat C."/>
            <person name="Riley R."/>
            <person name="Ohm R."/>
            <person name="Sun H."/>
            <person name="Tunlid A."/>
            <person name="Henrissat B."/>
            <person name="Grigoriev I.V."/>
            <person name="Hibbett D.S."/>
            <person name="Martin F."/>
        </authorList>
    </citation>
    <scope>NUCLEOTIDE SEQUENCE [LARGE SCALE GENOMIC DNA]</scope>
    <source>
        <strain evidence="3">Marx 270</strain>
    </source>
</reference>
<reference evidence="2 3" key="1">
    <citation type="submission" date="2014-04" db="EMBL/GenBank/DDBJ databases">
        <authorList>
            <consortium name="DOE Joint Genome Institute"/>
            <person name="Kuo A."/>
            <person name="Kohler A."/>
            <person name="Costa M.D."/>
            <person name="Nagy L.G."/>
            <person name="Floudas D."/>
            <person name="Copeland A."/>
            <person name="Barry K.W."/>
            <person name="Cichocki N."/>
            <person name="Veneault-Fourrey C."/>
            <person name="LaButti K."/>
            <person name="Lindquist E.A."/>
            <person name="Lipzen A."/>
            <person name="Lundell T."/>
            <person name="Morin E."/>
            <person name="Murat C."/>
            <person name="Sun H."/>
            <person name="Tunlid A."/>
            <person name="Henrissat B."/>
            <person name="Grigoriev I.V."/>
            <person name="Hibbett D.S."/>
            <person name="Martin F."/>
            <person name="Nordberg H.P."/>
            <person name="Cantor M.N."/>
            <person name="Hua S.X."/>
        </authorList>
    </citation>
    <scope>NUCLEOTIDE SEQUENCE [LARGE SCALE GENOMIC DNA]</scope>
    <source>
        <strain evidence="2 3">Marx 270</strain>
    </source>
</reference>